<organism evidence="3 4">
    <name type="scientific">Flagellimonas olearia</name>
    <dbReference type="NCBI Taxonomy" id="552546"/>
    <lineage>
        <taxon>Bacteria</taxon>
        <taxon>Pseudomonadati</taxon>
        <taxon>Bacteroidota</taxon>
        <taxon>Flavobacteriia</taxon>
        <taxon>Flavobacteriales</taxon>
        <taxon>Flavobacteriaceae</taxon>
        <taxon>Flagellimonas</taxon>
    </lineage>
</organism>
<protein>
    <recommendedName>
        <fullName evidence="2">IPT/TIG domain-containing protein</fullName>
    </recommendedName>
</protein>
<dbReference type="AlphaFoldDB" id="A0A444VNE4"/>
<evidence type="ECO:0000256" key="1">
    <source>
        <dbReference type="SAM" id="SignalP"/>
    </source>
</evidence>
<keyword evidence="4" id="KW-1185">Reference proteome</keyword>
<dbReference type="PROSITE" id="PS51257">
    <property type="entry name" value="PROKAR_LIPOPROTEIN"/>
    <property type="match status" value="1"/>
</dbReference>
<name>A0A444VNE4_9FLAO</name>
<comment type="caution">
    <text evidence="3">The sequence shown here is derived from an EMBL/GenBank/DDBJ whole genome shotgun (WGS) entry which is preliminary data.</text>
</comment>
<dbReference type="InterPro" id="IPR002909">
    <property type="entry name" value="IPT_dom"/>
</dbReference>
<sequence length="449" mass="50757">MKVPFLNPYLLGLVLLLFCGCSSSSGEDPEVIEEIETTQVKIQSFSGEYVYVDNEATLLGENFGSDKSKIKIQLDGVAVEIQTVAPNRITFKIPTGTSTFPELKMEIPNASILFEETYEGITVLENDKNQWIAMEHSFGAIESIKDFKGVSKEHIYFAIKSSTSDPSSSAPYEVKKSSNGGANIYVLNQDYNFFSGGVHITPGNKEYSFRGGHLYRYAQGNPGDWQLLDDFSGNSSWPLDFYVDDEEKNTVVATSEGRIYRSTNNGAFEKEYEKMPTGRYEFDSFFALSPNHIWLGGFTFQESTYDYSPAKILQLKQDGNWYGNTVEVEIKDGNFESIKNILFVNEAIGFGIVKITNYIEESQKYVIIRSGSSGDFWNIVHEHDGKIEGFTFKDENTGWFIAGRDIYQTVDGGTTWEVMHTSNTDCKGILYHEETLWVMANNQLLKYYF</sequence>
<dbReference type="Gene3D" id="2.60.40.10">
    <property type="entry name" value="Immunoglobulins"/>
    <property type="match status" value="1"/>
</dbReference>
<evidence type="ECO:0000259" key="2">
    <source>
        <dbReference type="Pfam" id="PF01833"/>
    </source>
</evidence>
<accession>A0A444VNE4</accession>
<evidence type="ECO:0000313" key="3">
    <source>
        <dbReference type="EMBL" id="RYC52321.1"/>
    </source>
</evidence>
<dbReference type="RefSeq" id="WP_129653847.1">
    <property type="nucleotide sequence ID" value="NZ_ML142908.1"/>
</dbReference>
<dbReference type="SUPFAM" id="SSF110296">
    <property type="entry name" value="Oligoxyloglucan reducing end-specific cellobiohydrolase"/>
    <property type="match status" value="1"/>
</dbReference>
<dbReference type="Proteomes" id="UP000290261">
    <property type="component" value="Unassembled WGS sequence"/>
</dbReference>
<dbReference type="EMBL" id="JJMP01000003">
    <property type="protein sequence ID" value="RYC52321.1"/>
    <property type="molecule type" value="Genomic_DNA"/>
</dbReference>
<feature type="chain" id="PRO_5019211941" description="IPT/TIG domain-containing protein" evidence="1">
    <location>
        <begin position="27"/>
        <end position="449"/>
    </location>
</feature>
<keyword evidence="1" id="KW-0732">Signal</keyword>
<gene>
    <name evidence="3" type="ORF">DN53_10590</name>
</gene>
<feature type="signal peptide" evidence="1">
    <location>
        <begin position="1"/>
        <end position="26"/>
    </location>
</feature>
<evidence type="ECO:0000313" key="4">
    <source>
        <dbReference type="Proteomes" id="UP000290261"/>
    </source>
</evidence>
<feature type="domain" description="IPT/TIG" evidence="2">
    <location>
        <begin position="57"/>
        <end position="109"/>
    </location>
</feature>
<proteinExistence type="predicted"/>
<dbReference type="InterPro" id="IPR013783">
    <property type="entry name" value="Ig-like_fold"/>
</dbReference>
<reference evidence="3 4" key="1">
    <citation type="submission" date="2014-04" db="EMBL/GenBank/DDBJ databases">
        <title>Whole genome of Muricauda olearia.</title>
        <authorList>
            <person name="Zhang X.-H."/>
            <person name="Tang K."/>
        </authorList>
    </citation>
    <scope>NUCLEOTIDE SEQUENCE [LARGE SCALE GENOMIC DNA]</scope>
    <source>
        <strain evidence="3 4">Th120</strain>
    </source>
</reference>
<dbReference type="Pfam" id="PF01833">
    <property type="entry name" value="TIG"/>
    <property type="match status" value="1"/>
</dbReference>